<dbReference type="EMBL" id="VSWD01000010">
    <property type="protein sequence ID" value="KAK3090490.1"/>
    <property type="molecule type" value="Genomic_DNA"/>
</dbReference>
<protein>
    <submittedName>
        <fullName evidence="9">Uncharacterized protein</fullName>
    </submittedName>
</protein>
<dbReference type="AlphaFoldDB" id="A0AA89BPF1"/>
<evidence type="ECO:0000256" key="3">
    <source>
        <dbReference type="ARBA" id="ARBA00022801"/>
    </source>
</evidence>
<dbReference type="Pfam" id="PF13086">
    <property type="entry name" value="AAA_11"/>
    <property type="match status" value="1"/>
</dbReference>
<proteinExistence type="inferred from homology"/>
<dbReference type="GO" id="GO:0005524">
    <property type="term" value="F:ATP binding"/>
    <property type="evidence" value="ECO:0007669"/>
    <property type="project" value="UniProtKB-KW"/>
</dbReference>
<dbReference type="InterPro" id="IPR056787">
    <property type="entry name" value="OB_HELZ2"/>
</dbReference>
<dbReference type="InterPro" id="IPR027417">
    <property type="entry name" value="P-loop_NTPase"/>
</dbReference>
<dbReference type="SUPFAM" id="SSF52540">
    <property type="entry name" value="P-loop containing nucleoside triphosphate hydrolases"/>
    <property type="match status" value="1"/>
</dbReference>
<dbReference type="Pfam" id="PF25049">
    <property type="entry name" value="OB_HELZ2"/>
    <property type="match status" value="1"/>
</dbReference>
<reference evidence="9" key="1">
    <citation type="submission" date="2019-08" db="EMBL/GenBank/DDBJ databases">
        <title>The improved chromosome-level genome for the pearl oyster Pinctada fucata martensii using PacBio sequencing and Hi-C.</title>
        <authorList>
            <person name="Zheng Z."/>
        </authorList>
    </citation>
    <scope>NUCLEOTIDE SEQUENCE</scope>
    <source>
        <strain evidence="9">ZZ-2019</strain>
        <tissue evidence="9">Adductor muscle</tissue>
    </source>
</reference>
<comment type="similarity">
    <text evidence="1">Belongs to the DNA2/NAM7 helicase family.</text>
</comment>
<dbReference type="Gene3D" id="3.40.50.300">
    <property type="entry name" value="P-loop containing nucleotide triphosphate hydrolases"/>
    <property type="match status" value="2"/>
</dbReference>
<dbReference type="InterPro" id="IPR041679">
    <property type="entry name" value="DNA2/NAM7-like_C"/>
</dbReference>
<dbReference type="InterPro" id="IPR041677">
    <property type="entry name" value="DNA2/NAM7_AAA_11"/>
</dbReference>
<dbReference type="PANTHER" id="PTHR43788">
    <property type="entry name" value="DNA2/NAM7 HELICASE FAMILY MEMBER"/>
    <property type="match status" value="1"/>
</dbReference>
<evidence type="ECO:0000313" key="9">
    <source>
        <dbReference type="EMBL" id="KAK3090490.1"/>
    </source>
</evidence>
<evidence type="ECO:0000259" key="6">
    <source>
        <dbReference type="Pfam" id="PF13086"/>
    </source>
</evidence>
<organism evidence="9 10">
    <name type="scientific">Pinctada imbricata</name>
    <name type="common">Atlantic pearl-oyster</name>
    <name type="synonym">Pinctada martensii</name>
    <dbReference type="NCBI Taxonomy" id="66713"/>
    <lineage>
        <taxon>Eukaryota</taxon>
        <taxon>Metazoa</taxon>
        <taxon>Spiralia</taxon>
        <taxon>Lophotrochozoa</taxon>
        <taxon>Mollusca</taxon>
        <taxon>Bivalvia</taxon>
        <taxon>Autobranchia</taxon>
        <taxon>Pteriomorphia</taxon>
        <taxon>Pterioida</taxon>
        <taxon>Pterioidea</taxon>
        <taxon>Pteriidae</taxon>
        <taxon>Pinctada</taxon>
    </lineage>
</organism>
<evidence type="ECO:0000256" key="2">
    <source>
        <dbReference type="ARBA" id="ARBA00022741"/>
    </source>
</evidence>
<dbReference type="GO" id="GO:0016787">
    <property type="term" value="F:hydrolase activity"/>
    <property type="evidence" value="ECO:0007669"/>
    <property type="project" value="UniProtKB-KW"/>
</dbReference>
<feature type="domain" description="3'-5' exoribonuclease HELZ2 OB-fold" evidence="8">
    <location>
        <begin position="36"/>
        <end position="79"/>
    </location>
</feature>
<dbReference type="CDD" id="cd18808">
    <property type="entry name" value="SF1_C_Upf1"/>
    <property type="match status" value="1"/>
</dbReference>
<feature type="domain" description="DNA2/NAM7 helicase helicase" evidence="6">
    <location>
        <begin position="106"/>
        <end position="345"/>
    </location>
</feature>
<keyword evidence="4" id="KW-0347">Helicase</keyword>
<dbReference type="GO" id="GO:0043139">
    <property type="term" value="F:5'-3' DNA helicase activity"/>
    <property type="evidence" value="ECO:0007669"/>
    <property type="project" value="TreeGrafter"/>
</dbReference>
<evidence type="ECO:0000259" key="8">
    <source>
        <dbReference type="Pfam" id="PF25049"/>
    </source>
</evidence>
<dbReference type="Proteomes" id="UP001186944">
    <property type="component" value="Unassembled WGS sequence"/>
</dbReference>
<gene>
    <name evidence="9" type="ORF">FSP39_012269</name>
</gene>
<keyword evidence="2" id="KW-0547">Nucleotide-binding</keyword>
<accession>A0AA89BPF1</accession>
<evidence type="ECO:0000256" key="5">
    <source>
        <dbReference type="ARBA" id="ARBA00022840"/>
    </source>
</evidence>
<evidence type="ECO:0000256" key="1">
    <source>
        <dbReference type="ARBA" id="ARBA00007913"/>
    </source>
</evidence>
<comment type="caution">
    <text evidence="9">The sequence shown here is derived from an EMBL/GenBank/DDBJ whole genome shotgun (WGS) entry which is preliminary data.</text>
</comment>
<dbReference type="InterPro" id="IPR047187">
    <property type="entry name" value="SF1_C_Upf1"/>
</dbReference>
<evidence type="ECO:0000313" key="10">
    <source>
        <dbReference type="Proteomes" id="UP001186944"/>
    </source>
</evidence>
<keyword evidence="5" id="KW-0067">ATP-binding</keyword>
<dbReference type="PANTHER" id="PTHR43788:SF16">
    <property type="entry name" value="HELICASE WITH ZINC FINGER 2"/>
    <property type="match status" value="1"/>
</dbReference>
<keyword evidence="10" id="KW-1185">Reference proteome</keyword>
<feature type="domain" description="DNA2/NAM7 helicase-like C-terminal" evidence="7">
    <location>
        <begin position="377"/>
        <end position="486"/>
    </location>
</feature>
<evidence type="ECO:0000259" key="7">
    <source>
        <dbReference type="Pfam" id="PF13087"/>
    </source>
</evidence>
<dbReference type="InterPro" id="IPR050534">
    <property type="entry name" value="Coronavir_polyprotein_1ab"/>
</dbReference>
<evidence type="ECO:0000256" key="4">
    <source>
        <dbReference type="ARBA" id="ARBA00022806"/>
    </source>
</evidence>
<keyword evidence="3" id="KW-0378">Hydrolase</keyword>
<dbReference type="Pfam" id="PF13087">
    <property type="entry name" value="AAA_12"/>
    <property type="match status" value="1"/>
</dbReference>
<name>A0AA89BPF1_PINIB</name>
<sequence>MIKGISLKSRCIRSLAQGSYKYADYNEDGITNAEDDLLKRQPKKFKRCIIQIESAHKAICTNMDSTDEIKEIEISGRTKQHLDFVKSVGTEPEMFMTKQSKYPRNNPKQTEAIRNALEQSFSLIQGPPGTGKTYTGVKLIHLFCTMNRLAREAGLTQRQLVFCGPSNKSVDLVAKWILRIFEDKAPCMVRVYGSSMENMDFPIPGKVFPKKARSRDGKPDRKLQEVSLHHLIRTDHNQHAKEIRRYDKLFRENPAFSDIDEIKKYKSLLSKAVQEELTLYDVIFCTTAMATNHKFLKGTKGKIYQLIIDEAGMCTEPECVAPIIATQAKQVVLIGDHKQLRPTIMCQYAADLGLARSLFERYANKAILLNMQYRMVKIVAHLLDIERVNQEKINIMSQYNAQCYSLKDSLREKGLINLNINTVVASQGGEWDYVIFSTVRSLPQYRIEARPSLGWCKQNLGFITDAHQINVALTRARKGLIIVGNKNLLRCESAVWRPLLQHYGKQGCVMDAGEILKGLLISK</sequence>